<comment type="caution">
    <text evidence="1">The sequence shown here is derived from an EMBL/GenBank/DDBJ whole genome shotgun (WGS) entry which is preliminary data.</text>
</comment>
<organism evidence="1 2">
    <name type="scientific">Nepenthes gracilis</name>
    <name type="common">Slender pitcher plant</name>
    <dbReference type="NCBI Taxonomy" id="150966"/>
    <lineage>
        <taxon>Eukaryota</taxon>
        <taxon>Viridiplantae</taxon>
        <taxon>Streptophyta</taxon>
        <taxon>Embryophyta</taxon>
        <taxon>Tracheophyta</taxon>
        <taxon>Spermatophyta</taxon>
        <taxon>Magnoliopsida</taxon>
        <taxon>eudicotyledons</taxon>
        <taxon>Gunneridae</taxon>
        <taxon>Pentapetalae</taxon>
        <taxon>Caryophyllales</taxon>
        <taxon>Nepenthaceae</taxon>
        <taxon>Nepenthes</taxon>
    </lineage>
</organism>
<dbReference type="EMBL" id="BSYO01000006">
    <property type="protein sequence ID" value="GMH06052.1"/>
    <property type="molecule type" value="Genomic_DNA"/>
</dbReference>
<name>A0AAD3S7P9_NEPGR</name>
<dbReference type="Proteomes" id="UP001279734">
    <property type="component" value="Unassembled WGS sequence"/>
</dbReference>
<evidence type="ECO:0000313" key="1">
    <source>
        <dbReference type="EMBL" id="GMH06052.1"/>
    </source>
</evidence>
<proteinExistence type="predicted"/>
<reference evidence="1" key="1">
    <citation type="submission" date="2023-05" db="EMBL/GenBank/DDBJ databases">
        <title>Nepenthes gracilis genome sequencing.</title>
        <authorList>
            <person name="Fukushima K."/>
        </authorList>
    </citation>
    <scope>NUCLEOTIDE SEQUENCE</scope>
    <source>
        <strain evidence="1">SING2019-196</strain>
    </source>
</reference>
<sequence length="82" mass="8778">MLRRFAATLLIVAVCCCCCKAIGLNLYLVVRLLVVLDAIGGVEAAKLMLAKADAFTRLIALAVCDDAYLLMLKSKLKLPPPA</sequence>
<keyword evidence="2" id="KW-1185">Reference proteome</keyword>
<evidence type="ECO:0000313" key="2">
    <source>
        <dbReference type="Proteomes" id="UP001279734"/>
    </source>
</evidence>
<accession>A0AAD3S7P9</accession>
<protein>
    <submittedName>
        <fullName evidence="1">Uncharacterized protein</fullName>
    </submittedName>
</protein>
<gene>
    <name evidence="1" type="ORF">Nepgr_007892</name>
</gene>
<dbReference type="AlphaFoldDB" id="A0AAD3S7P9"/>